<keyword evidence="10" id="KW-1185">Reference proteome</keyword>
<dbReference type="PANTHER" id="PTHR44307:SF2">
    <property type="entry name" value="PHOSPHOETHANOLAMINE METHYLTRANSFERASE ISOFORM X1"/>
    <property type="match status" value="1"/>
</dbReference>
<dbReference type="SUPFAM" id="SSF53335">
    <property type="entry name" value="S-adenosyl-L-methionine-dependent methyltransferases"/>
    <property type="match status" value="1"/>
</dbReference>
<evidence type="ECO:0000313" key="10">
    <source>
        <dbReference type="Proteomes" id="UP001249851"/>
    </source>
</evidence>
<reference evidence="9" key="2">
    <citation type="journal article" date="2023" name="Science">
        <title>Genomic signatures of disease resistance in endangered staghorn corals.</title>
        <authorList>
            <person name="Vollmer S.V."/>
            <person name="Selwyn J.D."/>
            <person name="Despard B.A."/>
            <person name="Roesel C.L."/>
        </authorList>
    </citation>
    <scope>NUCLEOTIDE SEQUENCE</scope>
    <source>
        <strain evidence="9">K2</strain>
    </source>
</reference>
<comment type="catalytic activity">
    <reaction evidence="7">
        <text>N-methylethanolamine phosphate + S-adenosyl-L-methionine = N,N-dimethylethanolamine phosphate + S-adenosyl-L-homocysteine + H(+)</text>
        <dbReference type="Rhea" id="RHEA:25321"/>
        <dbReference type="ChEBI" id="CHEBI:15378"/>
        <dbReference type="ChEBI" id="CHEBI:57781"/>
        <dbReference type="ChEBI" id="CHEBI:57856"/>
        <dbReference type="ChEBI" id="CHEBI:58641"/>
        <dbReference type="ChEBI" id="CHEBI:59789"/>
        <dbReference type="EC" id="2.1.1.103"/>
    </reaction>
    <physiologicalReaction direction="left-to-right" evidence="7">
        <dbReference type="Rhea" id="RHEA:25322"/>
    </physiologicalReaction>
</comment>
<dbReference type="PANTHER" id="PTHR44307">
    <property type="entry name" value="PHOSPHOETHANOLAMINE METHYLTRANSFERASE"/>
    <property type="match status" value="1"/>
</dbReference>
<dbReference type="EC" id="2.1.1.103" evidence="5"/>
<evidence type="ECO:0000256" key="3">
    <source>
        <dbReference type="ARBA" id="ARBA00022603"/>
    </source>
</evidence>
<comment type="pathway">
    <text evidence="1">Phospholipid metabolism; phosphatidylcholine biosynthesis.</text>
</comment>
<dbReference type="EMBL" id="JARQWQ010000004">
    <property type="protein sequence ID" value="KAK2572173.1"/>
    <property type="molecule type" value="Genomic_DNA"/>
</dbReference>
<dbReference type="Gene3D" id="3.40.50.150">
    <property type="entry name" value="Vaccinia Virus protein VP39"/>
    <property type="match status" value="1"/>
</dbReference>
<dbReference type="GO" id="GO:0032259">
    <property type="term" value="P:methylation"/>
    <property type="evidence" value="ECO:0007669"/>
    <property type="project" value="UniProtKB-KW"/>
</dbReference>
<evidence type="ECO:0000256" key="4">
    <source>
        <dbReference type="ARBA" id="ARBA00022679"/>
    </source>
</evidence>
<evidence type="ECO:0000256" key="7">
    <source>
        <dbReference type="ARBA" id="ARBA00047841"/>
    </source>
</evidence>
<comment type="caution">
    <text evidence="9">The sequence shown here is derived from an EMBL/GenBank/DDBJ whole genome shotgun (WGS) entry which is preliminary data.</text>
</comment>
<dbReference type="AlphaFoldDB" id="A0AAD9R300"/>
<feature type="domain" description="Methyltransferase" evidence="8">
    <location>
        <begin position="52"/>
        <end position="210"/>
    </location>
</feature>
<organism evidence="9 10">
    <name type="scientific">Acropora cervicornis</name>
    <name type="common">Staghorn coral</name>
    <dbReference type="NCBI Taxonomy" id="6130"/>
    <lineage>
        <taxon>Eukaryota</taxon>
        <taxon>Metazoa</taxon>
        <taxon>Cnidaria</taxon>
        <taxon>Anthozoa</taxon>
        <taxon>Hexacorallia</taxon>
        <taxon>Scleractinia</taxon>
        <taxon>Astrocoeniina</taxon>
        <taxon>Acroporidae</taxon>
        <taxon>Acropora</taxon>
    </lineage>
</organism>
<reference evidence="9" key="1">
    <citation type="journal article" date="2023" name="G3 (Bethesda)">
        <title>Whole genome assembly and annotation of the endangered Caribbean coral Acropora cervicornis.</title>
        <authorList>
            <person name="Selwyn J.D."/>
            <person name="Vollmer S.V."/>
        </authorList>
    </citation>
    <scope>NUCLEOTIDE SEQUENCE</scope>
    <source>
        <strain evidence="9">K2</strain>
    </source>
</reference>
<evidence type="ECO:0000256" key="6">
    <source>
        <dbReference type="ARBA" id="ARBA00047619"/>
    </source>
</evidence>
<dbReference type="Pfam" id="PF13847">
    <property type="entry name" value="Methyltransf_31"/>
    <property type="match status" value="1"/>
</dbReference>
<evidence type="ECO:0000256" key="2">
    <source>
        <dbReference type="ARBA" id="ARBA00005189"/>
    </source>
</evidence>
<keyword evidence="3" id="KW-0489">Methyltransferase</keyword>
<accession>A0AAD9R300</accession>
<dbReference type="CDD" id="cd02440">
    <property type="entry name" value="AdoMet_MTases"/>
    <property type="match status" value="1"/>
</dbReference>
<comment type="pathway">
    <text evidence="2">Lipid metabolism.</text>
</comment>
<evidence type="ECO:0000259" key="8">
    <source>
        <dbReference type="Pfam" id="PF13847"/>
    </source>
</evidence>
<sequence length="281" mass="31983">MPSKSDDFQQFLDQNQYSSNSILRYEKIFGRGFVSTGGLETTEEIVAMLSLKPGLKVLDVGCGIGGSGFYMVKYVFFTGAQEVGSGFVGMNFNVQVLGVDVSTNMIQIGKQRAIEFKDDKVEFVVQDVTSAEYEPESFDVIYSRDTILHIEDKKSLFANFLKWLKPGGELLISDYCKGPQELSDVMKAYIAKRQYHLLSPEEYGKLLEEVGFSDVKAKDNTARFIEILKAERERFDKEKSTFLKDFSPEDFEYLVEDWDTKIDRCGRGDQKWGLFHAKKSV</sequence>
<gene>
    <name evidence="9" type="ORF">P5673_002383</name>
</gene>
<dbReference type="GO" id="GO:0000234">
    <property type="term" value="F:phosphoethanolamine N-methyltransferase activity"/>
    <property type="evidence" value="ECO:0007669"/>
    <property type="project" value="UniProtKB-EC"/>
</dbReference>
<keyword evidence="4" id="KW-0808">Transferase</keyword>
<protein>
    <recommendedName>
        <fullName evidence="5">phosphoethanolamine N-methyltransferase</fullName>
        <ecNumber evidence="5">2.1.1.103</ecNumber>
    </recommendedName>
</protein>
<dbReference type="InterPro" id="IPR025714">
    <property type="entry name" value="Methyltranfer_dom"/>
</dbReference>
<evidence type="ECO:0000313" key="9">
    <source>
        <dbReference type="EMBL" id="KAK2572173.1"/>
    </source>
</evidence>
<evidence type="ECO:0000256" key="1">
    <source>
        <dbReference type="ARBA" id="ARBA00004969"/>
    </source>
</evidence>
<evidence type="ECO:0000256" key="5">
    <source>
        <dbReference type="ARBA" id="ARBA00035674"/>
    </source>
</evidence>
<proteinExistence type="predicted"/>
<comment type="catalytic activity">
    <reaction evidence="6">
        <text>N,N-dimethylethanolamine phosphate + S-adenosyl-L-methionine = phosphocholine + S-adenosyl-L-homocysteine + H(+)</text>
        <dbReference type="Rhea" id="RHEA:25325"/>
        <dbReference type="ChEBI" id="CHEBI:15378"/>
        <dbReference type="ChEBI" id="CHEBI:57856"/>
        <dbReference type="ChEBI" id="CHEBI:58641"/>
        <dbReference type="ChEBI" id="CHEBI:59789"/>
        <dbReference type="ChEBI" id="CHEBI:295975"/>
        <dbReference type="EC" id="2.1.1.103"/>
    </reaction>
    <physiologicalReaction direction="left-to-right" evidence="6">
        <dbReference type="Rhea" id="RHEA:25326"/>
    </physiologicalReaction>
</comment>
<name>A0AAD9R300_ACRCE</name>
<dbReference type="InterPro" id="IPR029063">
    <property type="entry name" value="SAM-dependent_MTases_sf"/>
</dbReference>
<dbReference type="Proteomes" id="UP001249851">
    <property type="component" value="Unassembled WGS sequence"/>
</dbReference>